<dbReference type="SUPFAM" id="SSF52777">
    <property type="entry name" value="CoA-dependent acyltransferases"/>
    <property type="match status" value="2"/>
</dbReference>
<dbReference type="AlphaFoldDB" id="A0AA97CSW3"/>
<evidence type="ECO:0000259" key="1">
    <source>
        <dbReference type="Pfam" id="PF00668"/>
    </source>
</evidence>
<protein>
    <recommendedName>
        <fullName evidence="1">Condensation domain-containing protein</fullName>
    </recommendedName>
</protein>
<dbReference type="PANTHER" id="PTHR45527:SF1">
    <property type="entry name" value="FATTY ACID SYNTHASE"/>
    <property type="match status" value="1"/>
</dbReference>
<dbReference type="InterPro" id="IPR001242">
    <property type="entry name" value="Condensation_dom"/>
</dbReference>
<dbReference type="EMBL" id="CP128986">
    <property type="protein sequence ID" value="WOC11179.1"/>
    <property type="molecule type" value="Genomic_DNA"/>
</dbReference>
<dbReference type="GO" id="GO:0008610">
    <property type="term" value="P:lipid biosynthetic process"/>
    <property type="evidence" value="ECO:0007669"/>
    <property type="project" value="UniProtKB-ARBA"/>
</dbReference>
<dbReference type="GO" id="GO:0005737">
    <property type="term" value="C:cytoplasm"/>
    <property type="evidence" value="ECO:0007669"/>
    <property type="project" value="TreeGrafter"/>
</dbReference>
<organism evidence="2">
    <name type="scientific">Gordonia sp. MP11Mi</name>
    <dbReference type="NCBI Taxonomy" id="3022769"/>
    <lineage>
        <taxon>Bacteria</taxon>
        <taxon>Bacillati</taxon>
        <taxon>Actinomycetota</taxon>
        <taxon>Actinomycetes</taxon>
        <taxon>Mycobacteriales</taxon>
        <taxon>Gordoniaceae</taxon>
        <taxon>Gordonia</taxon>
    </lineage>
</organism>
<dbReference type="Pfam" id="PF00668">
    <property type="entry name" value="Condensation"/>
    <property type="match status" value="1"/>
</dbReference>
<dbReference type="RefSeq" id="WP_420040509.1">
    <property type="nucleotide sequence ID" value="NZ_CP128986.1"/>
</dbReference>
<reference evidence="2" key="1">
    <citation type="submission" date="2023-06" db="EMBL/GenBank/DDBJ databases">
        <title>Gordonia sp. nov. and Pseudochrobactrum sp. nov., two species isolated from the burying beetle Nicrophorus vespilloides.</title>
        <authorList>
            <person name="Poehlein A."/>
            <person name="Guzman J."/>
            <person name="Daniel R."/>
            <person name="Vilcinskas A."/>
        </authorList>
    </citation>
    <scope>NUCLEOTIDE SEQUENCE</scope>
    <source>
        <strain evidence="2">MP11Mi</strain>
    </source>
</reference>
<dbReference type="PANTHER" id="PTHR45527">
    <property type="entry name" value="NONRIBOSOMAL PEPTIDE SYNTHETASE"/>
    <property type="match status" value="1"/>
</dbReference>
<dbReference type="GO" id="GO:0044550">
    <property type="term" value="P:secondary metabolite biosynthetic process"/>
    <property type="evidence" value="ECO:0007669"/>
    <property type="project" value="TreeGrafter"/>
</dbReference>
<dbReference type="GO" id="GO:0003824">
    <property type="term" value="F:catalytic activity"/>
    <property type="evidence" value="ECO:0007669"/>
    <property type="project" value="InterPro"/>
</dbReference>
<dbReference type="GO" id="GO:0031177">
    <property type="term" value="F:phosphopantetheine binding"/>
    <property type="evidence" value="ECO:0007669"/>
    <property type="project" value="TreeGrafter"/>
</dbReference>
<feature type="domain" description="Condensation" evidence="1">
    <location>
        <begin position="70"/>
        <end position="377"/>
    </location>
</feature>
<accession>A0AA97CSW3</accession>
<dbReference type="GO" id="GO:0043041">
    <property type="term" value="P:amino acid activation for nonribosomal peptide biosynthetic process"/>
    <property type="evidence" value="ECO:0007669"/>
    <property type="project" value="TreeGrafter"/>
</dbReference>
<evidence type="ECO:0000313" key="2">
    <source>
        <dbReference type="EMBL" id="WOC11179.1"/>
    </source>
</evidence>
<dbReference type="InterPro" id="IPR023213">
    <property type="entry name" value="CAT-like_dom_sf"/>
</dbReference>
<name>A0AA97CSW3_9ACTN</name>
<dbReference type="Gene3D" id="3.30.559.30">
    <property type="entry name" value="Nonribosomal peptide synthetase, condensation domain"/>
    <property type="match status" value="1"/>
</dbReference>
<sequence length="463" mass="50859">MDFLQILDAPVQPGGLVEWIPTVEGGLGSWSRDDRLTSHNHEQHLRAAFEYRARTQREGGRESWLGLSIDFDEPMSVPAVRAAMLAWIDRHEVLRTHVVLKRDHTERYSTPAGSTHLTMSRIGWYTETPLLLEQVAGSFDRATAPLHWPAYRFATVARADSFTLLFAADHSLVDGYSLVTAQYELTELYRAARDGRPHTLESTSSYIEFSNGERSRADSADATHPAVQTWRAFLADHGSVPYFAPLTPVESSPDEPFDIEHPAQSSRTERLLDDEQTRAFEAAAASAGGNLVAGLLAALAIAYHRVAPGEDFAVVMPRHTRNDPAWLHALGWFVGLSPVAVGVADSPDFATATRRATQGLRDGRNGASLPFLRVAELLGPPPAPRFVVSFMDTRGTPTAANADAGWARVLRSHSYSGDEVYVWLNRTPTGLRMHSRYPTEQPGPVLPFLDDFAQILASTAAAG</sequence>
<dbReference type="Gene3D" id="3.30.559.10">
    <property type="entry name" value="Chloramphenicol acetyltransferase-like domain"/>
    <property type="match status" value="1"/>
</dbReference>
<proteinExistence type="predicted"/>
<gene>
    <name evidence="2" type="ORF">MP11Mi_02460</name>
</gene>